<reference evidence="1" key="1">
    <citation type="submission" date="2020-03" db="EMBL/GenBank/DDBJ databases">
        <title>The deep terrestrial virosphere.</title>
        <authorList>
            <person name="Holmfeldt K."/>
            <person name="Nilsson E."/>
            <person name="Simone D."/>
            <person name="Lopez-Fernandez M."/>
            <person name="Wu X."/>
            <person name="de Brujin I."/>
            <person name="Lundin D."/>
            <person name="Andersson A."/>
            <person name="Bertilsson S."/>
            <person name="Dopson M."/>
        </authorList>
    </citation>
    <scope>NUCLEOTIDE SEQUENCE</scope>
    <source>
        <strain evidence="1">MM415B00334</strain>
    </source>
</reference>
<accession>A0A6M3JD06</accession>
<dbReference type="EMBL" id="MT141560">
    <property type="protein sequence ID" value="QJA66777.1"/>
    <property type="molecule type" value="Genomic_DNA"/>
</dbReference>
<protein>
    <submittedName>
        <fullName evidence="1">Uncharacterized protein</fullName>
    </submittedName>
</protein>
<name>A0A6M3JD06_9ZZZZ</name>
<sequence length="157" mass="17210">MSDNDQNTEKARIQAQADRTGFAEAGRLMTLLSALRGAPTLEGRVTFKSDNNDPNATPVPGPRVVEIILANICEAHQAALERITQLEALVIAGELREKVGNLESRIETVFDNDRAAWASHEKTTEILERLSKLIATFAANQEILANHVAHLTEASER</sequence>
<gene>
    <name evidence="1" type="ORF">MM415B00334_0030</name>
</gene>
<evidence type="ECO:0000313" key="1">
    <source>
        <dbReference type="EMBL" id="QJA66777.1"/>
    </source>
</evidence>
<proteinExistence type="predicted"/>
<dbReference type="AlphaFoldDB" id="A0A6M3JD06"/>
<organism evidence="1">
    <name type="scientific">viral metagenome</name>
    <dbReference type="NCBI Taxonomy" id="1070528"/>
    <lineage>
        <taxon>unclassified sequences</taxon>
        <taxon>metagenomes</taxon>
        <taxon>organismal metagenomes</taxon>
    </lineage>
</organism>